<accession>A0A4Y2QKD8</accession>
<name>A0A4Y2QKD8_ARAVE</name>
<organism evidence="1 2">
    <name type="scientific">Araneus ventricosus</name>
    <name type="common">Orbweaver spider</name>
    <name type="synonym">Epeira ventricosa</name>
    <dbReference type="NCBI Taxonomy" id="182803"/>
    <lineage>
        <taxon>Eukaryota</taxon>
        <taxon>Metazoa</taxon>
        <taxon>Ecdysozoa</taxon>
        <taxon>Arthropoda</taxon>
        <taxon>Chelicerata</taxon>
        <taxon>Arachnida</taxon>
        <taxon>Araneae</taxon>
        <taxon>Araneomorphae</taxon>
        <taxon>Entelegynae</taxon>
        <taxon>Araneoidea</taxon>
        <taxon>Araneidae</taxon>
        <taxon>Araneus</taxon>
    </lineage>
</organism>
<reference evidence="1 2" key="1">
    <citation type="journal article" date="2019" name="Sci. Rep.">
        <title>Orb-weaving spider Araneus ventricosus genome elucidates the spidroin gene catalogue.</title>
        <authorList>
            <person name="Kono N."/>
            <person name="Nakamura H."/>
            <person name="Ohtoshi R."/>
            <person name="Moran D.A.P."/>
            <person name="Shinohara A."/>
            <person name="Yoshida Y."/>
            <person name="Fujiwara M."/>
            <person name="Mori M."/>
            <person name="Tomita M."/>
            <person name="Arakawa K."/>
        </authorList>
    </citation>
    <scope>NUCLEOTIDE SEQUENCE [LARGE SCALE GENOMIC DNA]</scope>
</reference>
<proteinExistence type="predicted"/>
<comment type="caution">
    <text evidence="1">The sequence shown here is derived from an EMBL/GenBank/DDBJ whole genome shotgun (WGS) entry which is preliminary data.</text>
</comment>
<sequence length="118" mass="13926">MTVSVKLHDKRHYINLYVKSGSGASFQTLHHLEYCWNSERLVVVLTSEERTFLNLQQRTKLDLGCDFQRCKMFCGIKPLKQNKTSHPYFAFLWASSTEIDIIYQSRYRKKKSDTILTD</sequence>
<evidence type="ECO:0000313" key="1">
    <source>
        <dbReference type="EMBL" id="GBN63760.1"/>
    </source>
</evidence>
<dbReference type="EMBL" id="BGPR01014104">
    <property type="protein sequence ID" value="GBN63760.1"/>
    <property type="molecule type" value="Genomic_DNA"/>
</dbReference>
<protein>
    <submittedName>
        <fullName evidence="1">Uncharacterized protein</fullName>
    </submittedName>
</protein>
<gene>
    <name evidence="1" type="ORF">AVEN_108179_1</name>
</gene>
<dbReference type="AlphaFoldDB" id="A0A4Y2QKD8"/>
<keyword evidence="2" id="KW-1185">Reference proteome</keyword>
<dbReference type="Proteomes" id="UP000499080">
    <property type="component" value="Unassembled WGS sequence"/>
</dbReference>
<evidence type="ECO:0000313" key="2">
    <source>
        <dbReference type="Proteomes" id="UP000499080"/>
    </source>
</evidence>